<feature type="domain" description="Mandelate racemase/muconate lactonizing enzyme C-terminal" evidence="5">
    <location>
        <begin position="127"/>
        <end position="224"/>
    </location>
</feature>
<dbReference type="Proteomes" id="UP000256512">
    <property type="component" value="Unassembled WGS sequence"/>
</dbReference>
<dbReference type="GO" id="GO:0009063">
    <property type="term" value="P:amino acid catabolic process"/>
    <property type="evidence" value="ECO:0007669"/>
    <property type="project" value="InterPro"/>
</dbReference>
<dbReference type="GO" id="GO:0016854">
    <property type="term" value="F:racemase and epimerase activity"/>
    <property type="evidence" value="ECO:0007669"/>
    <property type="project" value="UniProtKB-ARBA"/>
</dbReference>
<evidence type="ECO:0000259" key="5">
    <source>
        <dbReference type="SMART" id="SM00922"/>
    </source>
</evidence>
<proteinExistence type="predicted"/>
<dbReference type="GO" id="GO:0043748">
    <property type="term" value="F:O-succinylbenzoate synthase activity"/>
    <property type="evidence" value="ECO:0007669"/>
    <property type="project" value="UniProtKB-EC"/>
</dbReference>
<evidence type="ECO:0000256" key="1">
    <source>
        <dbReference type="ARBA" id="ARBA00022723"/>
    </source>
</evidence>
<dbReference type="InterPro" id="IPR018110">
    <property type="entry name" value="Mandel_Rmase/mucon_lact_enz_CS"/>
</dbReference>
<dbReference type="InterPro" id="IPR013342">
    <property type="entry name" value="Mandelate_racemase_C"/>
</dbReference>
<dbReference type="SFLD" id="SFLDF00009">
    <property type="entry name" value="o-succinylbenzoate_synthase"/>
    <property type="match status" value="1"/>
</dbReference>
<keyword evidence="2" id="KW-0460">Magnesium</keyword>
<dbReference type="RefSeq" id="WP_115949497.1">
    <property type="nucleotide sequence ID" value="NZ_QNVS01000011.1"/>
</dbReference>
<dbReference type="InterPro" id="IPR029065">
    <property type="entry name" value="Enolase_C-like"/>
</dbReference>
<evidence type="ECO:0000256" key="3">
    <source>
        <dbReference type="ARBA" id="ARBA00023239"/>
    </source>
</evidence>
<dbReference type="PANTHER" id="PTHR48073:SF2">
    <property type="entry name" value="O-SUCCINYLBENZOATE SYNTHASE"/>
    <property type="match status" value="1"/>
</dbReference>
<keyword evidence="1" id="KW-0479">Metal-binding</keyword>
<dbReference type="SMART" id="SM00922">
    <property type="entry name" value="MR_MLE"/>
    <property type="match status" value="1"/>
</dbReference>
<dbReference type="CDD" id="cd03320">
    <property type="entry name" value="OSBS"/>
    <property type="match status" value="1"/>
</dbReference>
<dbReference type="SUPFAM" id="SSF51604">
    <property type="entry name" value="Enolase C-terminal domain-like"/>
    <property type="match status" value="1"/>
</dbReference>
<evidence type="ECO:0000313" key="7">
    <source>
        <dbReference type="Proteomes" id="UP000256512"/>
    </source>
</evidence>
<reference evidence="6 7" key="1">
    <citation type="journal article" date="2006" name="Int. J. Syst. Evol. Microbiol.">
        <title>Chryseobacterium piscium sp. nov., isolated from fish of the South Atlantic Ocean off South Africa.</title>
        <authorList>
            <person name="de Beer H."/>
            <person name="Hugo C.J."/>
            <person name="Jooste P.J."/>
            <person name="Vancanneyt M."/>
            <person name="Coenye T."/>
            <person name="Vandamme P."/>
        </authorList>
    </citation>
    <scope>NUCLEOTIDE SEQUENCE [LARGE SCALE GENOMIC DNA]</scope>
    <source>
        <strain evidence="6 7">CCUG 51923</strain>
    </source>
</reference>
<evidence type="ECO:0000256" key="4">
    <source>
        <dbReference type="NCBIfam" id="TIGR01927"/>
    </source>
</evidence>
<dbReference type="EMBL" id="QNVS01000011">
    <property type="protein sequence ID" value="REC55702.1"/>
    <property type="molecule type" value="Genomic_DNA"/>
</dbReference>
<dbReference type="Pfam" id="PF21508">
    <property type="entry name" value="MenC_N"/>
    <property type="match status" value="1"/>
</dbReference>
<dbReference type="InterPro" id="IPR036849">
    <property type="entry name" value="Enolase-like_C_sf"/>
</dbReference>
<dbReference type="AlphaFoldDB" id="A0A3D9BQJ1"/>
<gene>
    <name evidence="6" type="primary">menC</name>
    <name evidence="6" type="ORF">DRF62_05850</name>
</gene>
<dbReference type="Pfam" id="PF13378">
    <property type="entry name" value="MR_MLE_C"/>
    <property type="match status" value="1"/>
</dbReference>
<dbReference type="NCBIfam" id="TIGR01927">
    <property type="entry name" value="menC_gam_Gplu"/>
    <property type="match status" value="1"/>
</dbReference>
<protein>
    <recommendedName>
        <fullName evidence="4">o-succinylbenzoate synthase</fullName>
        <ecNumber evidence="4">4.2.1.113</ecNumber>
    </recommendedName>
</protein>
<dbReference type="GO" id="GO:0009234">
    <property type="term" value="P:menaquinone biosynthetic process"/>
    <property type="evidence" value="ECO:0007669"/>
    <property type="project" value="UniProtKB-UniRule"/>
</dbReference>
<dbReference type="GO" id="GO:0046872">
    <property type="term" value="F:metal ion binding"/>
    <property type="evidence" value="ECO:0007669"/>
    <property type="project" value="UniProtKB-KW"/>
</dbReference>
<dbReference type="EC" id="4.2.1.113" evidence="4"/>
<dbReference type="PANTHER" id="PTHR48073">
    <property type="entry name" value="O-SUCCINYLBENZOATE SYNTHASE-RELATED"/>
    <property type="match status" value="1"/>
</dbReference>
<name>A0A3D9BQJ1_9FLAO</name>
<evidence type="ECO:0000313" key="6">
    <source>
        <dbReference type="EMBL" id="REC55702.1"/>
    </source>
</evidence>
<sequence>MTAKYYKYLLEFKRPSGTSRGVLLEKETYILEIFENENKGIGECAIFRGLSFDDRTDYEEKLQWLCENISQDFEFLKEELKEFPSILFGYEQALLNLKNGKNLYFPSDFTERQSSMMINGLIWMGDVDFMAEQILEKLEQGFHCIKLKIGVDWNLEHEILQKLRQKFSKEKLELRVDANGGFSKDEAKTVLQQLSDLHIHSIEQPIKAGNWNDMADLCAETPTPIALDEELIGIIDFTEKKRLLEKIKPQYIILKPALVGGFSGSDEWISLAEQQNIGWWITSALESNIGLNAIAQYTFTKGNQMPQGLGTGSLFTNNFETSLQLNGEQLFFKG</sequence>
<dbReference type="SFLD" id="SFLDS00001">
    <property type="entry name" value="Enolase"/>
    <property type="match status" value="1"/>
</dbReference>
<dbReference type="SFLD" id="SFLDG00180">
    <property type="entry name" value="muconate_cycloisomerase"/>
    <property type="match status" value="1"/>
</dbReference>
<accession>A0A3D9BQJ1</accession>
<comment type="caution">
    <text evidence="6">The sequence shown here is derived from an EMBL/GenBank/DDBJ whole genome shotgun (WGS) entry which is preliminary data.</text>
</comment>
<dbReference type="SUPFAM" id="SSF54826">
    <property type="entry name" value="Enolase N-terminal domain-like"/>
    <property type="match status" value="1"/>
</dbReference>
<dbReference type="Gene3D" id="3.30.390.10">
    <property type="entry name" value="Enolase-like, N-terminal domain"/>
    <property type="match status" value="1"/>
</dbReference>
<evidence type="ECO:0000256" key="2">
    <source>
        <dbReference type="ARBA" id="ARBA00022842"/>
    </source>
</evidence>
<dbReference type="PROSITE" id="PS00909">
    <property type="entry name" value="MR_MLE_2"/>
    <property type="match status" value="1"/>
</dbReference>
<dbReference type="InterPro" id="IPR041338">
    <property type="entry name" value="OSBS_N"/>
</dbReference>
<dbReference type="Gene3D" id="3.20.20.120">
    <property type="entry name" value="Enolase-like C-terminal domain"/>
    <property type="match status" value="1"/>
</dbReference>
<keyword evidence="3 6" id="KW-0456">Lyase</keyword>
<dbReference type="InterPro" id="IPR029017">
    <property type="entry name" value="Enolase-like_N"/>
</dbReference>
<organism evidence="6 7">
    <name type="scientific">Chryseobacterium piscium</name>
    <dbReference type="NCBI Taxonomy" id="333702"/>
    <lineage>
        <taxon>Bacteria</taxon>
        <taxon>Pseudomonadati</taxon>
        <taxon>Bacteroidota</taxon>
        <taxon>Flavobacteriia</taxon>
        <taxon>Flavobacteriales</taxon>
        <taxon>Weeksellaceae</taxon>
        <taxon>Chryseobacterium group</taxon>
        <taxon>Chryseobacterium</taxon>
    </lineage>
</organism>
<keyword evidence="7" id="KW-1185">Reference proteome</keyword>